<keyword evidence="4" id="KW-1185">Reference proteome</keyword>
<keyword evidence="1" id="KW-0732">Signal</keyword>
<accession>A0ABP3VA98</accession>
<gene>
    <name evidence="3" type="ORF">GCM10009107_24010</name>
</gene>
<dbReference type="Pfam" id="PF11918">
    <property type="entry name" value="Peptidase_S41_N"/>
    <property type="match status" value="1"/>
</dbReference>
<evidence type="ECO:0000259" key="2">
    <source>
        <dbReference type="SMART" id="SM00245"/>
    </source>
</evidence>
<dbReference type="RefSeq" id="WP_141287028.1">
    <property type="nucleotide sequence ID" value="NZ_BAAAEW010000014.1"/>
</dbReference>
<evidence type="ECO:0000256" key="1">
    <source>
        <dbReference type="SAM" id="SignalP"/>
    </source>
</evidence>
<feature type="signal peptide" evidence="1">
    <location>
        <begin position="1"/>
        <end position="30"/>
    </location>
</feature>
<dbReference type="Proteomes" id="UP001500279">
    <property type="component" value="Unassembled WGS sequence"/>
</dbReference>
<comment type="caution">
    <text evidence="3">The sequence shown here is derived from an EMBL/GenBank/DDBJ whole genome shotgun (WGS) entry which is preliminary data.</text>
</comment>
<dbReference type="Pfam" id="PF03572">
    <property type="entry name" value="Peptidase_S41"/>
    <property type="match status" value="1"/>
</dbReference>
<proteinExistence type="predicted"/>
<evidence type="ECO:0000313" key="3">
    <source>
        <dbReference type="EMBL" id="GAA0751363.1"/>
    </source>
</evidence>
<evidence type="ECO:0000313" key="4">
    <source>
        <dbReference type="Proteomes" id="UP001500279"/>
    </source>
</evidence>
<dbReference type="SMART" id="SM00245">
    <property type="entry name" value="TSPc"/>
    <property type="match status" value="1"/>
</dbReference>
<dbReference type="Gene3D" id="3.30.750.44">
    <property type="match status" value="1"/>
</dbReference>
<sequence>MQSRTKKLTAAVAVLLAAAGAGLAWQQGMAQTGPPQKDMRLDATMRQDVVTQLSAQMQRHYVDEAKAKQLAQALQARLQQGDFDRITSAQKLAETLTEAMQQQLHDKHLEVRYFEKAISEDTGQDQTQEDQARDLVEWQRFNFGFAGLSRLRGNIGYLDLRQFGRPEFVAGRIDAAMTLLADTQALIIDLRHNEGGDPDSVMLLASYLFDQPTHLNDIVWPRDNHRTDARWTTAQVPGKRYGQSRPVYLLTSEDTFSAGEDFAMALKDTGRATLVGEVTGGGAHPGDRRRLTAHFMMNVPAGLSVSPVTHTDWEGVGVKPDIEVSEKKALDVAQVEILKRLIAAEKDADWQQRLKRRLAELD</sequence>
<dbReference type="SUPFAM" id="SSF52096">
    <property type="entry name" value="ClpP/crotonase"/>
    <property type="match status" value="1"/>
</dbReference>
<dbReference type="InterPro" id="IPR029045">
    <property type="entry name" value="ClpP/crotonase-like_dom_sf"/>
</dbReference>
<protein>
    <submittedName>
        <fullName evidence="3">S41 family peptidase</fullName>
    </submittedName>
</protein>
<name>A0ABP3VA98_9BURK</name>
<dbReference type="InterPro" id="IPR005151">
    <property type="entry name" value="Tail-specific_protease"/>
</dbReference>
<dbReference type="PANTHER" id="PTHR11261:SF3">
    <property type="entry name" value="RETINOL-BINDING PROTEIN 3"/>
    <property type="match status" value="1"/>
</dbReference>
<dbReference type="EMBL" id="BAAAEW010000014">
    <property type="protein sequence ID" value="GAA0751363.1"/>
    <property type="molecule type" value="Genomic_DNA"/>
</dbReference>
<organism evidence="3 4">
    <name type="scientific">Ideonella azotifigens</name>
    <dbReference type="NCBI Taxonomy" id="513160"/>
    <lineage>
        <taxon>Bacteria</taxon>
        <taxon>Pseudomonadati</taxon>
        <taxon>Pseudomonadota</taxon>
        <taxon>Betaproteobacteria</taxon>
        <taxon>Burkholderiales</taxon>
        <taxon>Sphaerotilaceae</taxon>
        <taxon>Ideonella</taxon>
    </lineage>
</organism>
<reference evidence="4" key="1">
    <citation type="journal article" date="2019" name="Int. J. Syst. Evol. Microbiol.">
        <title>The Global Catalogue of Microorganisms (GCM) 10K type strain sequencing project: providing services to taxonomists for standard genome sequencing and annotation.</title>
        <authorList>
            <consortium name="The Broad Institute Genomics Platform"/>
            <consortium name="The Broad Institute Genome Sequencing Center for Infectious Disease"/>
            <person name="Wu L."/>
            <person name="Ma J."/>
        </authorList>
    </citation>
    <scope>NUCLEOTIDE SEQUENCE [LARGE SCALE GENOMIC DNA]</scope>
    <source>
        <strain evidence="4">JCM 15503</strain>
    </source>
</reference>
<feature type="chain" id="PRO_5045988123" evidence="1">
    <location>
        <begin position="31"/>
        <end position="362"/>
    </location>
</feature>
<dbReference type="PANTHER" id="PTHR11261">
    <property type="entry name" value="INTERPHOTORECEPTOR RETINOID-BINDING PROTEIN"/>
    <property type="match status" value="1"/>
</dbReference>
<dbReference type="Gene3D" id="3.90.226.10">
    <property type="entry name" value="2-enoyl-CoA Hydratase, Chain A, domain 1"/>
    <property type="match status" value="1"/>
</dbReference>
<dbReference type="CDD" id="cd07563">
    <property type="entry name" value="Peptidase_S41_IRBP"/>
    <property type="match status" value="1"/>
</dbReference>
<feature type="domain" description="Tail specific protease" evidence="2">
    <location>
        <begin position="119"/>
        <end position="325"/>
    </location>
</feature>